<dbReference type="Pfam" id="PF17123">
    <property type="entry name" value="zf-RING_11"/>
    <property type="match status" value="1"/>
</dbReference>
<comment type="caution">
    <text evidence="2">The sequence shown here is derived from an EMBL/GenBank/DDBJ whole genome shotgun (WGS) entry which is preliminary data.</text>
</comment>
<gene>
    <name evidence="2" type="ORF">BAE44_0004007</name>
</gene>
<reference evidence="2 3" key="1">
    <citation type="submission" date="2016-09" db="EMBL/GenBank/DDBJ databases">
        <title>The draft genome of Dichanthelium oligosanthes: A C3 panicoid grass species.</title>
        <authorList>
            <person name="Studer A.J."/>
            <person name="Schnable J.C."/>
            <person name="Brutnell T.P."/>
        </authorList>
    </citation>
    <scope>NUCLEOTIDE SEQUENCE [LARGE SCALE GENOMIC DNA]</scope>
    <source>
        <strain evidence="3">cv. Kellogg 1175</strain>
        <tissue evidence="2">Leaf</tissue>
    </source>
</reference>
<feature type="domain" description="RING-type" evidence="1">
    <location>
        <begin position="13"/>
        <end position="40"/>
    </location>
</feature>
<sequence>LPVTTVCETGDQECGVCLDGTEGDKLRTMPCSHGFHESCIGFALPPGE</sequence>
<dbReference type="InterPro" id="IPR013083">
    <property type="entry name" value="Znf_RING/FYVE/PHD"/>
</dbReference>
<proteinExistence type="predicted"/>
<dbReference type="SUPFAM" id="SSF57850">
    <property type="entry name" value="RING/U-box"/>
    <property type="match status" value="1"/>
</dbReference>
<accession>A0A1E5WC07</accession>
<evidence type="ECO:0000313" key="2">
    <source>
        <dbReference type="EMBL" id="OEL34973.1"/>
    </source>
</evidence>
<dbReference type="AlphaFoldDB" id="A0A1E5WC07"/>
<organism evidence="2 3">
    <name type="scientific">Dichanthelium oligosanthes</name>
    <dbReference type="NCBI Taxonomy" id="888268"/>
    <lineage>
        <taxon>Eukaryota</taxon>
        <taxon>Viridiplantae</taxon>
        <taxon>Streptophyta</taxon>
        <taxon>Embryophyta</taxon>
        <taxon>Tracheophyta</taxon>
        <taxon>Spermatophyta</taxon>
        <taxon>Magnoliopsida</taxon>
        <taxon>Liliopsida</taxon>
        <taxon>Poales</taxon>
        <taxon>Poaceae</taxon>
        <taxon>PACMAD clade</taxon>
        <taxon>Panicoideae</taxon>
        <taxon>Panicodae</taxon>
        <taxon>Paniceae</taxon>
        <taxon>Dichantheliinae</taxon>
        <taxon>Dichanthelium</taxon>
    </lineage>
</organism>
<dbReference type="Proteomes" id="UP000095767">
    <property type="component" value="Unassembled WGS sequence"/>
</dbReference>
<feature type="non-terminal residue" evidence="2">
    <location>
        <position position="1"/>
    </location>
</feature>
<protein>
    <recommendedName>
        <fullName evidence="1">RING-type domain-containing protein</fullName>
    </recommendedName>
</protein>
<keyword evidence="3" id="KW-1185">Reference proteome</keyword>
<name>A0A1E5WC07_9POAL</name>
<evidence type="ECO:0000259" key="1">
    <source>
        <dbReference type="Pfam" id="PF17123"/>
    </source>
</evidence>
<evidence type="ECO:0000313" key="3">
    <source>
        <dbReference type="Proteomes" id="UP000095767"/>
    </source>
</evidence>
<dbReference type="InterPro" id="IPR001841">
    <property type="entry name" value="Znf_RING"/>
</dbReference>
<dbReference type="EMBL" id="LWDX02013675">
    <property type="protein sequence ID" value="OEL34973.1"/>
    <property type="molecule type" value="Genomic_DNA"/>
</dbReference>
<dbReference type="Gene3D" id="3.30.40.10">
    <property type="entry name" value="Zinc/RING finger domain, C3HC4 (zinc finger)"/>
    <property type="match status" value="1"/>
</dbReference>
<dbReference type="OrthoDB" id="21204at2759"/>